<accession>A0A6J6X494</accession>
<name>A0A6J6X494_9ZZZZ</name>
<protein>
    <submittedName>
        <fullName evidence="2">Unannotated protein</fullName>
    </submittedName>
</protein>
<feature type="compositionally biased region" description="Polar residues" evidence="1">
    <location>
        <begin position="1"/>
        <end position="19"/>
    </location>
</feature>
<feature type="compositionally biased region" description="Polar residues" evidence="1">
    <location>
        <begin position="49"/>
        <end position="59"/>
    </location>
</feature>
<feature type="compositionally biased region" description="Low complexity" evidence="1">
    <location>
        <begin position="32"/>
        <end position="48"/>
    </location>
</feature>
<proteinExistence type="predicted"/>
<evidence type="ECO:0000313" key="2">
    <source>
        <dbReference type="EMBL" id="CAB4790523.1"/>
    </source>
</evidence>
<organism evidence="2">
    <name type="scientific">freshwater metagenome</name>
    <dbReference type="NCBI Taxonomy" id="449393"/>
    <lineage>
        <taxon>unclassified sequences</taxon>
        <taxon>metagenomes</taxon>
        <taxon>ecological metagenomes</taxon>
    </lineage>
</organism>
<dbReference type="AlphaFoldDB" id="A0A6J6X494"/>
<gene>
    <name evidence="2" type="ORF">UFOPK2992_00393</name>
</gene>
<reference evidence="2" key="1">
    <citation type="submission" date="2020-05" db="EMBL/GenBank/DDBJ databases">
        <authorList>
            <person name="Chiriac C."/>
            <person name="Salcher M."/>
            <person name="Ghai R."/>
            <person name="Kavagutti S V."/>
        </authorList>
    </citation>
    <scope>NUCLEOTIDE SEQUENCE</scope>
</reference>
<dbReference type="EMBL" id="CAFAAI010000045">
    <property type="protein sequence ID" value="CAB4790523.1"/>
    <property type="molecule type" value="Genomic_DNA"/>
</dbReference>
<evidence type="ECO:0000256" key="1">
    <source>
        <dbReference type="SAM" id="MobiDB-lite"/>
    </source>
</evidence>
<feature type="region of interest" description="Disordered" evidence="1">
    <location>
        <begin position="1"/>
        <end position="61"/>
    </location>
</feature>
<sequence>MGKFTPNNITTSHNATVRTTGRDEPTPLPGTPINAAANNNAIPNNANNHAPSNLGNSNCHHPALRCVTPGTTAVPNSEKLIVISVDTDPAAVAGYSNNNT</sequence>